<dbReference type="Pfam" id="PF09577">
    <property type="entry name" value="Spore_YpjB"/>
    <property type="match status" value="1"/>
</dbReference>
<proteinExistence type="predicted"/>
<organism evidence="1 2">
    <name type="scientific">Paenibacillus baekrokdamisoli</name>
    <dbReference type="NCBI Taxonomy" id="1712516"/>
    <lineage>
        <taxon>Bacteria</taxon>
        <taxon>Bacillati</taxon>
        <taxon>Bacillota</taxon>
        <taxon>Bacilli</taxon>
        <taxon>Bacillales</taxon>
        <taxon>Paenibacillaceae</taxon>
        <taxon>Paenibacillus</taxon>
    </lineage>
</organism>
<evidence type="ECO:0000313" key="2">
    <source>
        <dbReference type="Proteomes" id="UP000275368"/>
    </source>
</evidence>
<evidence type="ECO:0000313" key="1">
    <source>
        <dbReference type="EMBL" id="BBH20966.1"/>
    </source>
</evidence>
<keyword evidence="2" id="KW-1185">Reference proteome</keyword>
<name>A0A3G9IRD7_9BACL</name>
<reference evidence="1 2" key="1">
    <citation type="submission" date="2018-11" db="EMBL/GenBank/DDBJ databases">
        <title>Complete genome sequence of Paenibacillus baekrokdamisoli strain KCTC 33723.</title>
        <authorList>
            <person name="Kang S.W."/>
            <person name="Lee K.C."/>
            <person name="Kim K.K."/>
            <person name="Kim J.S."/>
            <person name="Kim D.S."/>
            <person name="Ko S.H."/>
            <person name="Yang S.H."/>
            <person name="Lee J.S."/>
        </authorList>
    </citation>
    <scope>NUCLEOTIDE SEQUENCE [LARGE SCALE GENOMIC DNA]</scope>
    <source>
        <strain evidence="1 2">KCTC 33723</strain>
    </source>
</reference>
<accession>A0A3G9IRD7</accession>
<protein>
    <submittedName>
        <fullName evidence="1">Uncharacterized protein</fullName>
    </submittedName>
</protein>
<sequence length="315" mass="35365">MNMSMSNKPSAFFIMLAVIVVLSITAGCSYDSNPAAVFHDEQSAALHMDKSYVALTELNRLSEELYSASNKGNRQLAYTILGHLEKASALPSVRQQGTPQGWIAFDKSLKEVKQVLSQTGSSRDWYMQAARIKLASDALIRPEAGLWLQYEDILGDDESRMRQAWQSQRKGYSEETLISLRIYNEHLQRFEVAALMQRDASLLLGLRNQLVYTEQLIRHVEKEGKTNATSIPQAFQNLILAQSHLFQGDHPSIAAQSDPRVMMPGGNPSSSEQLAILYISAIVMSMLALVGWRRFAYERRHGSPYSPANGNKKRR</sequence>
<gene>
    <name evidence="1" type="ORF">Back11_23110</name>
</gene>
<dbReference type="EMBL" id="AP019308">
    <property type="protein sequence ID" value="BBH20966.1"/>
    <property type="molecule type" value="Genomic_DNA"/>
</dbReference>
<dbReference type="InterPro" id="IPR014231">
    <property type="entry name" value="Spore_YpjB"/>
</dbReference>
<dbReference type="AlphaFoldDB" id="A0A3G9IRD7"/>
<dbReference type="Proteomes" id="UP000275368">
    <property type="component" value="Chromosome"/>
</dbReference>
<dbReference type="KEGG" id="pbk:Back11_23110"/>
<dbReference type="RefSeq" id="WP_164522767.1">
    <property type="nucleotide sequence ID" value="NZ_AP019308.1"/>
</dbReference>